<organism evidence="1 2">
    <name type="scientific">Glycocaulis abyssi</name>
    <dbReference type="NCBI Taxonomy" id="1433403"/>
    <lineage>
        <taxon>Bacteria</taxon>
        <taxon>Pseudomonadati</taxon>
        <taxon>Pseudomonadota</taxon>
        <taxon>Alphaproteobacteria</taxon>
        <taxon>Maricaulales</taxon>
        <taxon>Maricaulaceae</taxon>
        <taxon>Glycocaulis</taxon>
    </lineage>
</organism>
<dbReference type="InterPro" id="IPR011067">
    <property type="entry name" value="Plasmid_toxin/cell-grow_inhib"/>
</dbReference>
<accession>A0ABV9NBH9</accession>
<dbReference type="Gene3D" id="2.30.30.110">
    <property type="match status" value="1"/>
</dbReference>
<evidence type="ECO:0000313" key="2">
    <source>
        <dbReference type="Proteomes" id="UP001596024"/>
    </source>
</evidence>
<dbReference type="SUPFAM" id="SSF50118">
    <property type="entry name" value="Cell growth inhibitor/plasmid maintenance toxic component"/>
    <property type="match status" value="1"/>
</dbReference>
<reference evidence="2" key="1">
    <citation type="journal article" date="2019" name="Int. J. Syst. Evol. Microbiol.">
        <title>The Global Catalogue of Microorganisms (GCM) 10K type strain sequencing project: providing services to taxonomists for standard genome sequencing and annotation.</title>
        <authorList>
            <consortium name="The Broad Institute Genomics Platform"/>
            <consortium name="The Broad Institute Genome Sequencing Center for Infectious Disease"/>
            <person name="Wu L."/>
            <person name="Ma J."/>
        </authorList>
    </citation>
    <scope>NUCLEOTIDE SEQUENCE [LARGE SCALE GENOMIC DNA]</scope>
    <source>
        <strain evidence="2">CCUG 62981</strain>
    </source>
</reference>
<comment type="caution">
    <text evidence="1">The sequence shown here is derived from an EMBL/GenBank/DDBJ whole genome shotgun (WGS) entry which is preliminary data.</text>
</comment>
<dbReference type="Proteomes" id="UP001596024">
    <property type="component" value="Unassembled WGS sequence"/>
</dbReference>
<proteinExistence type="predicted"/>
<dbReference type="EMBL" id="JBHSGQ010000003">
    <property type="protein sequence ID" value="MFC4725271.1"/>
    <property type="molecule type" value="Genomic_DNA"/>
</dbReference>
<dbReference type="InterPro" id="IPR003477">
    <property type="entry name" value="PemK-like"/>
</dbReference>
<gene>
    <name evidence="1" type="ORF">ACFPB0_08210</name>
</gene>
<dbReference type="RefSeq" id="WP_371392522.1">
    <property type="nucleotide sequence ID" value="NZ_CP163421.1"/>
</dbReference>
<keyword evidence="2" id="KW-1185">Reference proteome</keyword>
<dbReference type="Pfam" id="PF02452">
    <property type="entry name" value="PemK_toxin"/>
    <property type="match status" value="1"/>
</dbReference>
<name>A0ABV9NBH9_9PROT</name>
<protein>
    <submittedName>
        <fullName evidence="1">Type II toxin-antitoxin system PemK/MazF family toxin</fullName>
    </submittedName>
</protein>
<evidence type="ECO:0000313" key="1">
    <source>
        <dbReference type="EMBL" id="MFC4725271.1"/>
    </source>
</evidence>
<sequence>MAINEHPEIGTVLMCDFDIGFREPEMVKRRPVIVVSPKIRARPGLCTIVALSTTAPDPVMQYHCRVGMPGRLPDRFKAGDVWVKGDMIAAVGFHRLDLIRIGRTPDGRRRYCFDTVSDDDLKKIRKAILAGIGLAGLTKSL</sequence>